<reference evidence="1 2" key="1">
    <citation type="journal article" date="2015" name="Nature">
        <title>rRNA introns, odd ribosomes, and small enigmatic genomes across a large radiation of phyla.</title>
        <authorList>
            <person name="Brown C.T."/>
            <person name="Hug L.A."/>
            <person name="Thomas B.C."/>
            <person name="Sharon I."/>
            <person name="Castelle C.J."/>
            <person name="Singh A."/>
            <person name="Wilkins M.J."/>
            <person name="Williams K.H."/>
            <person name="Banfield J.F."/>
        </authorList>
    </citation>
    <scope>NUCLEOTIDE SEQUENCE [LARGE SCALE GENOMIC DNA]</scope>
</reference>
<accession>A0A0G1HE84</accession>
<evidence type="ECO:0000313" key="1">
    <source>
        <dbReference type="EMBL" id="KKT45661.1"/>
    </source>
</evidence>
<name>A0A0G1HE84_UNCKA</name>
<sequence>MERINATKARKNFFYLLEQSKKTGRKYLVLKDNSPVAYISPAKVGVEFEDDIMSILKETKGSWEKLTETEKISEAKKRSLELKAAKARKQPW</sequence>
<gene>
    <name evidence="1" type="ORF">UW36_C0002G0048</name>
</gene>
<dbReference type="EMBL" id="LCIA01000002">
    <property type="protein sequence ID" value="KKT45661.1"/>
    <property type="molecule type" value="Genomic_DNA"/>
</dbReference>
<evidence type="ECO:0000313" key="2">
    <source>
        <dbReference type="Proteomes" id="UP000034128"/>
    </source>
</evidence>
<dbReference type="Proteomes" id="UP000034128">
    <property type="component" value="Unassembled WGS sequence"/>
</dbReference>
<organism evidence="1 2">
    <name type="scientific">candidate division WWE3 bacterium GW2011_GWA2_44_16</name>
    <dbReference type="NCBI Taxonomy" id="1619110"/>
    <lineage>
        <taxon>Bacteria</taxon>
        <taxon>Katanobacteria</taxon>
    </lineage>
</organism>
<dbReference type="STRING" id="1619110.UW36_C0002G0048"/>
<protein>
    <submittedName>
        <fullName evidence="1">Uncharacterized protein</fullName>
    </submittedName>
</protein>
<comment type="caution">
    <text evidence="1">The sequence shown here is derived from an EMBL/GenBank/DDBJ whole genome shotgun (WGS) entry which is preliminary data.</text>
</comment>
<dbReference type="AlphaFoldDB" id="A0A0G1HE84"/>
<proteinExistence type="predicted"/>